<keyword evidence="1" id="KW-0805">Transcription regulation</keyword>
<evidence type="ECO:0000256" key="4">
    <source>
        <dbReference type="SAM" id="MobiDB-lite"/>
    </source>
</evidence>
<feature type="domain" description="GntR C-terminal" evidence="5">
    <location>
        <begin position="123"/>
        <end position="235"/>
    </location>
</feature>
<dbReference type="STRING" id="1420583.V473_19990"/>
<comment type="caution">
    <text evidence="6">The sequence shown here is derived from an EMBL/GenBank/DDBJ whole genome shotgun (WGS) entry which is preliminary data.</text>
</comment>
<protein>
    <recommendedName>
        <fullName evidence="5">GntR C-terminal domain-containing protein</fullName>
    </recommendedName>
</protein>
<evidence type="ECO:0000256" key="2">
    <source>
        <dbReference type="ARBA" id="ARBA00023125"/>
    </source>
</evidence>
<evidence type="ECO:0000256" key="3">
    <source>
        <dbReference type="ARBA" id="ARBA00023163"/>
    </source>
</evidence>
<dbReference type="EMBL" id="JACT01000005">
    <property type="protein sequence ID" value="KMS53385.1"/>
    <property type="molecule type" value="Genomic_DNA"/>
</dbReference>
<keyword evidence="3" id="KW-0804">Transcription</keyword>
<sequence length="275" mass="30461">MRNGTGKDGMLAMTNDLDLNEAVELGGSVVSRTVRQLTQFSLQAQDGDYLGSEAELLERMSISRPTLRQAAKVVESDCLLSVRRGVNGGFYATRPSARHVVQSPALWLRLQSATLDQMNRASMLIYPTAGAEAAKCTDPRLIAELTAFRAAIDEREARGESQRETLDAEIAFSQLIANMSGDPVLTLFIGISYTFGLLEREYRFYRRSPQRRQRWLSLQRSYCDAILSGDSDIAMLIGKRRGHQVESWIAEDKAAAQQEGRAAAAKTEDRHDGAT</sequence>
<feature type="compositionally biased region" description="Low complexity" evidence="4">
    <location>
        <begin position="255"/>
        <end position="265"/>
    </location>
</feature>
<feature type="region of interest" description="Disordered" evidence="4">
    <location>
        <begin position="252"/>
        <end position="275"/>
    </location>
</feature>
<dbReference type="Gene3D" id="1.10.10.10">
    <property type="entry name" value="Winged helix-like DNA-binding domain superfamily/Winged helix DNA-binding domain"/>
    <property type="match status" value="1"/>
</dbReference>
<dbReference type="Gene3D" id="1.20.120.530">
    <property type="entry name" value="GntR ligand-binding domain-like"/>
    <property type="match status" value="1"/>
</dbReference>
<dbReference type="PATRIC" id="fig|1420583.3.peg.3804"/>
<dbReference type="Proteomes" id="UP000052232">
    <property type="component" value="Unassembled WGS sequence"/>
</dbReference>
<dbReference type="InterPro" id="IPR036390">
    <property type="entry name" value="WH_DNA-bd_sf"/>
</dbReference>
<gene>
    <name evidence="6" type="ORF">V473_19990</name>
</gene>
<reference evidence="6 7" key="1">
    <citation type="journal article" date="2015" name="G3 (Bethesda)">
        <title>Insights into Ongoing Evolution of the Hexachlorocyclohexane Catabolic Pathway from Comparative Genomics of Ten Sphingomonadaceae Strains.</title>
        <authorList>
            <person name="Pearce S.L."/>
            <person name="Oakeshott J.G."/>
            <person name="Pandey G."/>
        </authorList>
    </citation>
    <scope>NUCLEOTIDE SEQUENCE [LARGE SCALE GENOMIC DNA]</scope>
    <source>
        <strain evidence="6 7">LL01</strain>
    </source>
</reference>
<evidence type="ECO:0000259" key="5">
    <source>
        <dbReference type="Pfam" id="PF07729"/>
    </source>
</evidence>
<dbReference type="AlphaFoldDB" id="A0A0J8AEE6"/>
<dbReference type="InterPro" id="IPR036388">
    <property type="entry name" value="WH-like_DNA-bd_sf"/>
</dbReference>
<name>A0A0J8AEE6_9SPHN</name>
<keyword evidence="7" id="KW-1185">Reference proteome</keyword>
<feature type="compositionally biased region" description="Basic and acidic residues" evidence="4">
    <location>
        <begin position="266"/>
        <end position="275"/>
    </location>
</feature>
<dbReference type="SUPFAM" id="SSF46785">
    <property type="entry name" value="Winged helix' DNA-binding domain"/>
    <property type="match status" value="1"/>
</dbReference>
<dbReference type="GO" id="GO:0003677">
    <property type="term" value="F:DNA binding"/>
    <property type="evidence" value="ECO:0007669"/>
    <property type="project" value="UniProtKB-KW"/>
</dbReference>
<evidence type="ECO:0000256" key="1">
    <source>
        <dbReference type="ARBA" id="ARBA00023015"/>
    </source>
</evidence>
<proteinExistence type="predicted"/>
<accession>A0A0J8AEE6</accession>
<evidence type="ECO:0000313" key="6">
    <source>
        <dbReference type="EMBL" id="KMS53385.1"/>
    </source>
</evidence>
<keyword evidence="2" id="KW-0238">DNA-binding</keyword>
<dbReference type="SUPFAM" id="SSF48008">
    <property type="entry name" value="GntR ligand-binding domain-like"/>
    <property type="match status" value="1"/>
</dbReference>
<dbReference type="Pfam" id="PF07729">
    <property type="entry name" value="FCD"/>
    <property type="match status" value="1"/>
</dbReference>
<evidence type="ECO:0000313" key="7">
    <source>
        <dbReference type="Proteomes" id="UP000052232"/>
    </source>
</evidence>
<dbReference type="InterPro" id="IPR011711">
    <property type="entry name" value="GntR_C"/>
</dbReference>
<dbReference type="InterPro" id="IPR008920">
    <property type="entry name" value="TF_FadR/GntR_C"/>
</dbReference>
<organism evidence="6 7">
    <name type="scientific">Sphingobium cupriresistens LL01</name>
    <dbReference type="NCBI Taxonomy" id="1420583"/>
    <lineage>
        <taxon>Bacteria</taxon>
        <taxon>Pseudomonadati</taxon>
        <taxon>Pseudomonadota</taxon>
        <taxon>Alphaproteobacteria</taxon>
        <taxon>Sphingomonadales</taxon>
        <taxon>Sphingomonadaceae</taxon>
        <taxon>Sphingobium</taxon>
    </lineage>
</organism>